<evidence type="ECO:0000256" key="5">
    <source>
        <dbReference type="ARBA" id="ARBA00023004"/>
    </source>
</evidence>
<keyword evidence="8" id="KW-1015">Disulfide bond</keyword>
<evidence type="ECO:0000256" key="2">
    <source>
        <dbReference type="ARBA" id="ARBA00022617"/>
    </source>
</evidence>
<comment type="similarity">
    <text evidence="6 9">Belongs to the globin family.</text>
</comment>
<keyword evidence="2 6" id="KW-0349">Heme</keyword>
<evidence type="ECO:0000256" key="3">
    <source>
        <dbReference type="ARBA" id="ARBA00022621"/>
    </source>
</evidence>
<keyword evidence="10" id="KW-0732">Signal</keyword>
<dbReference type="InterPro" id="IPR012292">
    <property type="entry name" value="Globin/Proto"/>
</dbReference>
<evidence type="ECO:0000256" key="4">
    <source>
        <dbReference type="ARBA" id="ARBA00022723"/>
    </source>
</evidence>
<name>A0A0S2MLM0_9ANNE</name>
<dbReference type="AlphaFoldDB" id="A0A0S2MLM0"/>
<dbReference type="GO" id="GO:0019825">
    <property type="term" value="F:oxygen binding"/>
    <property type="evidence" value="ECO:0007669"/>
    <property type="project" value="UniProtKB-UniRule"/>
</dbReference>
<keyword evidence="3 6" id="KW-0561">Oxygen transport</keyword>
<keyword evidence="5 6" id="KW-0408">Iron</keyword>
<dbReference type="PROSITE" id="PS01033">
    <property type="entry name" value="GLOBIN"/>
    <property type="match status" value="1"/>
</dbReference>
<dbReference type="GO" id="GO:0005576">
    <property type="term" value="C:extracellular region"/>
    <property type="evidence" value="ECO:0007669"/>
    <property type="project" value="UniProtKB-UniRule"/>
</dbReference>
<keyword evidence="1 6" id="KW-0813">Transport</keyword>
<evidence type="ECO:0000256" key="1">
    <source>
        <dbReference type="ARBA" id="ARBA00022448"/>
    </source>
</evidence>
<dbReference type="Gene3D" id="1.10.490.10">
    <property type="entry name" value="Globins"/>
    <property type="match status" value="1"/>
</dbReference>
<evidence type="ECO:0000259" key="11">
    <source>
        <dbReference type="PROSITE" id="PS01033"/>
    </source>
</evidence>
<feature type="signal peptide" evidence="10">
    <location>
        <begin position="1"/>
        <end position="23"/>
    </location>
</feature>
<reference evidence="12" key="1">
    <citation type="submission" date="2015-06" db="EMBL/GenBank/DDBJ databases">
        <title>Evolution of Sulfur Binding in Hemoglobin in Siboglinidae (Annelida) with Special Reference to Bone Eating Worms, Osedax.</title>
        <authorList>
            <person name="Waits D.S."/>
            <person name="Santos S.R."/>
            <person name="Thornhill D.J."/>
            <person name="Li Y."/>
            <person name="Halanych K.M."/>
        </authorList>
    </citation>
    <scope>NUCLEOTIDE SEQUENCE</scope>
</reference>
<evidence type="ECO:0000256" key="8">
    <source>
        <dbReference type="PIRSR" id="PIRSR036517-2"/>
    </source>
</evidence>
<dbReference type="InterPro" id="IPR009050">
    <property type="entry name" value="Globin-like_sf"/>
</dbReference>
<evidence type="ECO:0000313" key="12">
    <source>
        <dbReference type="EMBL" id="ALO75566.1"/>
    </source>
</evidence>
<dbReference type="GO" id="GO:0020037">
    <property type="term" value="F:heme binding"/>
    <property type="evidence" value="ECO:0007669"/>
    <property type="project" value="UniProtKB-UniRule"/>
</dbReference>
<dbReference type="InterPro" id="IPR014610">
    <property type="entry name" value="Haemoglobin_extracell"/>
</dbReference>
<keyword evidence="4 6" id="KW-0479">Metal-binding</keyword>
<protein>
    <recommendedName>
        <fullName evidence="6">Extracellular globin</fullName>
    </recommendedName>
</protein>
<accession>A0A0S2MLM0</accession>
<dbReference type="EMBL" id="KT166955">
    <property type="protein sequence ID" value="ALO75566.1"/>
    <property type="molecule type" value="mRNA"/>
</dbReference>
<feature type="binding site" description="proximal binding residue" evidence="7">
    <location>
        <position position="126"/>
    </location>
    <ligand>
        <name>heme b</name>
        <dbReference type="ChEBI" id="CHEBI:60344"/>
    </ligand>
    <ligandPart>
        <name>Fe</name>
        <dbReference type="ChEBI" id="CHEBI:18248"/>
    </ligandPart>
</feature>
<dbReference type="GO" id="GO:0005344">
    <property type="term" value="F:oxygen carrier activity"/>
    <property type="evidence" value="ECO:0007669"/>
    <property type="project" value="UniProtKB-UniRule"/>
</dbReference>
<evidence type="ECO:0000256" key="7">
    <source>
        <dbReference type="PIRSR" id="PIRSR036517-1"/>
    </source>
</evidence>
<dbReference type="PROSITE" id="PS51257">
    <property type="entry name" value="PROKAR_LIPOPROTEIN"/>
    <property type="match status" value="1"/>
</dbReference>
<dbReference type="Pfam" id="PF00042">
    <property type="entry name" value="Globin"/>
    <property type="match status" value="1"/>
</dbReference>
<feature type="chain" id="PRO_5006602488" description="Extracellular globin" evidence="10">
    <location>
        <begin position="24"/>
        <end position="176"/>
    </location>
</feature>
<evidence type="ECO:0000256" key="6">
    <source>
        <dbReference type="PIRNR" id="PIRNR036517"/>
    </source>
</evidence>
<dbReference type="SUPFAM" id="SSF46458">
    <property type="entry name" value="Globin-like"/>
    <property type="match status" value="1"/>
</dbReference>
<dbReference type="InterPro" id="IPR044399">
    <property type="entry name" value="Mb-like_M"/>
</dbReference>
<feature type="disulfide bond" evidence="8">
    <location>
        <begin position="31"/>
        <end position="163"/>
    </location>
</feature>
<organism evidence="12">
    <name type="scientific">Galathealinum brachiosum</name>
    <dbReference type="NCBI Taxonomy" id="53701"/>
    <lineage>
        <taxon>Eukaryota</taxon>
        <taxon>Metazoa</taxon>
        <taxon>Spiralia</taxon>
        <taxon>Lophotrochozoa</taxon>
        <taxon>Annelida</taxon>
        <taxon>Polychaeta</taxon>
        <taxon>Sedentaria</taxon>
        <taxon>Canalipalpata</taxon>
        <taxon>Sabellida</taxon>
        <taxon>Siboglinidae</taxon>
        <taxon>Galathealinum</taxon>
    </lineage>
</organism>
<dbReference type="PIRSF" id="PIRSF036517">
    <property type="entry name" value="Ext_hemo"/>
    <property type="match status" value="1"/>
</dbReference>
<evidence type="ECO:0000256" key="10">
    <source>
        <dbReference type="SAM" id="SignalP"/>
    </source>
</evidence>
<dbReference type="CDD" id="cd01040">
    <property type="entry name" value="Mb-like"/>
    <property type="match status" value="1"/>
</dbReference>
<dbReference type="GO" id="GO:0005833">
    <property type="term" value="C:hemoglobin complex"/>
    <property type="evidence" value="ECO:0007669"/>
    <property type="project" value="UniProtKB-UniRule"/>
</dbReference>
<dbReference type="InterPro" id="IPR000971">
    <property type="entry name" value="Globin"/>
</dbReference>
<proteinExistence type="evidence at transcript level"/>
<dbReference type="GO" id="GO:0005506">
    <property type="term" value="F:iron ion binding"/>
    <property type="evidence" value="ECO:0007669"/>
    <property type="project" value="UniProtKB-UniRule"/>
</dbReference>
<feature type="domain" description="Globin" evidence="11">
    <location>
        <begin position="30"/>
        <end position="176"/>
    </location>
</feature>
<evidence type="ECO:0000256" key="9">
    <source>
        <dbReference type="RuleBase" id="RU000356"/>
    </source>
</evidence>
<sequence>MCVRQLATLTLIVACAGVSMTSAMHAGSGCCSSEDARIVQEQWSTVFSAENSGKSKITLCREIFERLFVRVPNAVELFKDVGGDNIYSDKFSSQMVRVLAGLDLAIGALHDQPLLDELVEHLNAQHSVRDGVTASAFEVWRQIVLEVMPKIIDSFNSDAWMNCVCPIVHGIAKGLP</sequence>